<reference evidence="3" key="1">
    <citation type="submission" date="2015-01" db="EMBL/GenBank/DDBJ databases">
        <authorList>
            <person name="Manzoor Shahid"/>
            <person name="Zubair Saima"/>
        </authorList>
    </citation>
    <scope>NUCLEOTIDE SEQUENCE [LARGE SCALE GENOMIC DNA]</scope>
    <source>
        <strain evidence="3">V1</strain>
    </source>
</reference>
<feature type="transmembrane region" description="Helical" evidence="1">
    <location>
        <begin position="62"/>
        <end position="79"/>
    </location>
</feature>
<proteinExistence type="predicted"/>
<protein>
    <submittedName>
        <fullName evidence="2">Uncharacterized protein</fullName>
    </submittedName>
</protein>
<keyword evidence="1" id="KW-0472">Membrane</keyword>
<organism evidence="2 3">
    <name type="scientific">Treponema phagedenis</name>
    <dbReference type="NCBI Taxonomy" id="162"/>
    <lineage>
        <taxon>Bacteria</taxon>
        <taxon>Pseudomonadati</taxon>
        <taxon>Spirochaetota</taxon>
        <taxon>Spirochaetia</taxon>
        <taxon>Spirochaetales</taxon>
        <taxon>Treponemataceae</taxon>
        <taxon>Treponema</taxon>
    </lineage>
</organism>
<dbReference type="AlphaFoldDB" id="A0A0B7GUA0"/>
<gene>
    <name evidence="2" type="ORF">TPHV1_10183</name>
</gene>
<keyword evidence="1" id="KW-1133">Transmembrane helix</keyword>
<dbReference type="EMBL" id="CDNC01000001">
    <property type="protein sequence ID" value="CEM60515.1"/>
    <property type="molecule type" value="Genomic_DNA"/>
</dbReference>
<keyword evidence="1" id="KW-0812">Transmembrane</keyword>
<name>A0A0B7GUA0_TREPH</name>
<evidence type="ECO:0000313" key="3">
    <source>
        <dbReference type="Proteomes" id="UP000042527"/>
    </source>
</evidence>
<evidence type="ECO:0000313" key="2">
    <source>
        <dbReference type="EMBL" id="CEM60515.1"/>
    </source>
</evidence>
<feature type="transmembrane region" description="Helical" evidence="1">
    <location>
        <begin position="12"/>
        <end position="32"/>
    </location>
</feature>
<accession>A0A0B7GUA0</accession>
<feature type="transmembrane region" description="Helical" evidence="1">
    <location>
        <begin position="38"/>
        <end position="55"/>
    </location>
</feature>
<feature type="transmembrane region" description="Helical" evidence="1">
    <location>
        <begin position="85"/>
        <end position="104"/>
    </location>
</feature>
<evidence type="ECO:0000256" key="1">
    <source>
        <dbReference type="SAM" id="Phobius"/>
    </source>
</evidence>
<keyword evidence="3" id="KW-1185">Reference proteome</keyword>
<dbReference type="Proteomes" id="UP000042527">
    <property type="component" value="Unassembled WGS sequence"/>
</dbReference>
<sequence>MDGRNNMKITRIFILIVGLVLAGVLFMNYGQTVPIDCIGAAIILAGGAFGVYDCVKRNKKRALIPLGISLLILIITGFVRFKGLIVLAAVGLAAFVVYAYLSFYEKKK</sequence>